<keyword evidence="3" id="KW-0274">FAD</keyword>
<evidence type="ECO:0000259" key="6">
    <source>
        <dbReference type="Pfam" id="PF01494"/>
    </source>
</evidence>
<gene>
    <name evidence="7" type="ORF">HTY61_06140</name>
</gene>
<dbReference type="EMBL" id="CP054836">
    <property type="protein sequence ID" value="QKV18068.1"/>
    <property type="molecule type" value="Genomic_DNA"/>
</dbReference>
<proteinExistence type="predicted"/>
<dbReference type="InterPro" id="IPR002938">
    <property type="entry name" value="FAD-bd"/>
</dbReference>
<evidence type="ECO:0000313" key="8">
    <source>
        <dbReference type="Proteomes" id="UP000509367"/>
    </source>
</evidence>
<accession>A0A6N1VBK2</accession>
<comment type="cofactor">
    <cofactor evidence="1">
        <name>FAD</name>
        <dbReference type="ChEBI" id="CHEBI:57692"/>
    </cofactor>
</comment>
<evidence type="ECO:0000256" key="4">
    <source>
        <dbReference type="ARBA" id="ARBA00023002"/>
    </source>
</evidence>
<keyword evidence="5 7" id="KW-0503">Monooxygenase</keyword>
<dbReference type="Pfam" id="PF01494">
    <property type="entry name" value="FAD_binding_3"/>
    <property type="match status" value="1"/>
</dbReference>
<dbReference type="PANTHER" id="PTHR13789:SF318">
    <property type="entry name" value="GERANYLGERANYL DIPHOSPHATE REDUCTASE"/>
    <property type="match status" value="1"/>
</dbReference>
<organism evidence="7 8">
    <name type="scientific">Oricola thermophila</name>
    <dbReference type="NCBI Taxonomy" id="2742145"/>
    <lineage>
        <taxon>Bacteria</taxon>
        <taxon>Pseudomonadati</taxon>
        <taxon>Pseudomonadota</taxon>
        <taxon>Alphaproteobacteria</taxon>
        <taxon>Hyphomicrobiales</taxon>
        <taxon>Ahrensiaceae</taxon>
        <taxon>Oricola</taxon>
    </lineage>
</organism>
<dbReference type="Proteomes" id="UP000509367">
    <property type="component" value="Chromosome"/>
</dbReference>
<dbReference type="GO" id="GO:0071949">
    <property type="term" value="F:FAD binding"/>
    <property type="evidence" value="ECO:0007669"/>
    <property type="project" value="InterPro"/>
</dbReference>
<evidence type="ECO:0000256" key="3">
    <source>
        <dbReference type="ARBA" id="ARBA00022827"/>
    </source>
</evidence>
<dbReference type="InterPro" id="IPR050493">
    <property type="entry name" value="FAD-dep_Monooxygenase_BioMet"/>
</dbReference>
<name>A0A6N1VBK2_9HYPH</name>
<dbReference type="AlphaFoldDB" id="A0A6N1VBK2"/>
<dbReference type="SUPFAM" id="SSF51905">
    <property type="entry name" value="FAD/NAD(P)-binding domain"/>
    <property type="match status" value="1"/>
</dbReference>
<dbReference type="RefSeq" id="WP_175275964.1">
    <property type="nucleotide sequence ID" value="NZ_CP054836.1"/>
</dbReference>
<dbReference type="Gene3D" id="3.50.50.60">
    <property type="entry name" value="FAD/NAD(P)-binding domain"/>
    <property type="match status" value="1"/>
</dbReference>
<evidence type="ECO:0000313" key="7">
    <source>
        <dbReference type="EMBL" id="QKV18068.1"/>
    </source>
</evidence>
<keyword evidence="4" id="KW-0560">Oxidoreductase</keyword>
<evidence type="ECO:0000256" key="5">
    <source>
        <dbReference type="ARBA" id="ARBA00023033"/>
    </source>
</evidence>
<sequence>MKDKTHILVAGAGIAGLTTALALARRGIGSTIVEAFSAPSEVGAGLQIAPNATRILREIGVLDALAERAVAPTSIRLGDAPSGRILLDMAITPKWLDRMGAPYLTAHRASLHGVLYTAAVADPLINILTGHKVADIRQDADRVTTRLACDAGEREIVSDLLVGADGIWSKVREAIPGAARPRSTGRIAWRAIGPASAASANKVTAWMAPESHLVTYPVRNSETLNIVAVTHGKLDAHNWANEADGEKLARLLASARSVTDLGALDKASWTTWPLSAVAPSAPWHHGRILLVGDAAHGMEPFAAQGAAMAIEDGYAAGLAISASRGNHSKALNDYRALRLDRVLRVARRTAFNRWTYHQSGAGRIARNMFFQMRSPEAFFGDLDWLYGYRITE</sequence>
<keyword evidence="2" id="KW-0285">Flavoprotein</keyword>
<dbReference type="PRINTS" id="PR00420">
    <property type="entry name" value="RNGMNOXGNASE"/>
</dbReference>
<dbReference type="GO" id="GO:0004497">
    <property type="term" value="F:monooxygenase activity"/>
    <property type="evidence" value="ECO:0007669"/>
    <property type="project" value="UniProtKB-KW"/>
</dbReference>
<feature type="domain" description="FAD-binding" evidence="6">
    <location>
        <begin position="4"/>
        <end position="348"/>
    </location>
</feature>
<dbReference type="SUPFAM" id="SSF54373">
    <property type="entry name" value="FAD-linked reductases, C-terminal domain"/>
    <property type="match status" value="1"/>
</dbReference>
<dbReference type="InterPro" id="IPR036188">
    <property type="entry name" value="FAD/NAD-bd_sf"/>
</dbReference>
<evidence type="ECO:0000256" key="1">
    <source>
        <dbReference type="ARBA" id="ARBA00001974"/>
    </source>
</evidence>
<reference evidence="7 8" key="1">
    <citation type="submission" date="2020-06" db="EMBL/GenBank/DDBJ databases">
        <title>Oricola thermophila sp. nov. isolated from a tidal sediments.</title>
        <authorList>
            <person name="Kwon K.K."/>
            <person name="Yang S.-H."/>
            <person name="Park M.-J."/>
        </authorList>
    </citation>
    <scope>NUCLEOTIDE SEQUENCE [LARGE SCALE GENOMIC DNA]</scope>
    <source>
        <strain evidence="7 8">MEBiC13590</strain>
    </source>
</reference>
<dbReference type="KEGG" id="orm:HTY61_06140"/>
<evidence type="ECO:0000256" key="2">
    <source>
        <dbReference type="ARBA" id="ARBA00022630"/>
    </source>
</evidence>
<keyword evidence="8" id="KW-1185">Reference proteome</keyword>
<protein>
    <submittedName>
        <fullName evidence="7">FAD-dependent monooxygenase</fullName>
    </submittedName>
</protein>
<dbReference type="PANTHER" id="PTHR13789">
    <property type="entry name" value="MONOOXYGENASE"/>
    <property type="match status" value="1"/>
</dbReference>